<dbReference type="Gene3D" id="3.40.109.10">
    <property type="entry name" value="NADH Oxidase"/>
    <property type="match status" value="1"/>
</dbReference>
<gene>
    <name evidence="4" type="ORF">HMPREF9470_00610</name>
</gene>
<evidence type="ECO:0000256" key="1">
    <source>
        <dbReference type="ARBA" id="ARBA00007118"/>
    </source>
</evidence>
<comment type="caution">
    <text evidence="4">The sequence shown here is derived from an EMBL/GenBank/DDBJ whole genome shotgun (WGS) entry which is preliminary data.</text>
</comment>
<dbReference type="SUPFAM" id="SSF55469">
    <property type="entry name" value="FMN-dependent nitroreductase-like"/>
    <property type="match status" value="1"/>
</dbReference>
<dbReference type="GO" id="GO:0016491">
    <property type="term" value="F:oxidoreductase activity"/>
    <property type="evidence" value="ECO:0007669"/>
    <property type="project" value="UniProtKB-KW"/>
</dbReference>
<evidence type="ECO:0000313" key="4">
    <source>
        <dbReference type="EMBL" id="KMW11323.1"/>
    </source>
</evidence>
<evidence type="ECO:0000256" key="2">
    <source>
        <dbReference type="ARBA" id="ARBA00023002"/>
    </source>
</evidence>
<reference evidence="4 5" key="1">
    <citation type="submission" date="2011-04" db="EMBL/GenBank/DDBJ databases">
        <title>The Genome Sequence of Clostridium citroniae WAL-19142.</title>
        <authorList>
            <consortium name="The Broad Institute Genome Sequencing Platform"/>
            <person name="Earl A."/>
            <person name="Ward D."/>
            <person name="Feldgarden M."/>
            <person name="Gevers D."/>
            <person name="Warren Y.A."/>
            <person name="Tyrrell K.L."/>
            <person name="Citron D.M."/>
            <person name="Goldstein E.J."/>
            <person name="Daigneault M."/>
            <person name="Allen-Vercoe E."/>
            <person name="Young S.K."/>
            <person name="Zeng Q."/>
            <person name="Gargeya S."/>
            <person name="Fitzgerald M."/>
            <person name="Haas B."/>
            <person name="Abouelleil A."/>
            <person name="Alvarado L."/>
            <person name="Arachchi H.M."/>
            <person name="Berlin A."/>
            <person name="Brown A."/>
            <person name="Chapman S.B."/>
            <person name="Chen Z."/>
            <person name="Dunbar C."/>
            <person name="Freedman E."/>
            <person name="Gearin G."/>
            <person name="Gellesch M."/>
            <person name="Goldberg J."/>
            <person name="Griggs A."/>
            <person name="Gujja S."/>
            <person name="Heilman E.R."/>
            <person name="Heiman D."/>
            <person name="Howarth C."/>
            <person name="Larson L."/>
            <person name="Lui A."/>
            <person name="MacDonald P.J."/>
            <person name="Mehta T."/>
            <person name="Montmayeur A."/>
            <person name="Murphy C."/>
            <person name="Neiman D."/>
            <person name="Pearson M."/>
            <person name="Priest M."/>
            <person name="Roberts A."/>
            <person name="Saif S."/>
            <person name="Shea T."/>
            <person name="Shenoy N."/>
            <person name="Sisk P."/>
            <person name="Stolte C."/>
            <person name="Sykes S."/>
            <person name="White J."/>
            <person name="Yandava C."/>
            <person name="Wortman J."/>
            <person name="Nusbaum C."/>
            <person name="Birren B."/>
        </authorList>
    </citation>
    <scope>NUCLEOTIDE SEQUENCE [LARGE SCALE GENOMIC DNA]</scope>
    <source>
        <strain evidence="4 5">WAL-19142</strain>
    </source>
</reference>
<organism evidence="4 5">
    <name type="scientific">[Clostridium] citroniae WAL-19142</name>
    <dbReference type="NCBI Taxonomy" id="742734"/>
    <lineage>
        <taxon>Bacteria</taxon>
        <taxon>Bacillati</taxon>
        <taxon>Bacillota</taxon>
        <taxon>Clostridia</taxon>
        <taxon>Lachnospirales</taxon>
        <taxon>Lachnospiraceae</taxon>
        <taxon>Enterocloster</taxon>
    </lineage>
</organism>
<keyword evidence="2" id="KW-0560">Oxidoreductase</keyword>
<evidence type="ECO:0000313" key="5">
    <source>
        <dbReference type="Proteomes" id="UP000037392"/>
    </source>
</evidence>
<dbReference type="OrthoDB" id="9804207at2"/>
<comment type="similarity">
    <text evidence="1">Belongs to the nitroreductase family.</text>
</comment>
<name>A0A0J9BDR9_9FIRM</name>
<dbReference type="AlphaFoldDB" id="A0A0J9BDR9"/>
<dbReference type="GeneID" id="93163163"/>
<evidence type="ECO:0000259" key="3">
    <source>
        <dbReference type="Pfam" id="PF00881"/>
    </source>
</evidence>
<dbReference type="Proteomes" id="UP000037392">
    <property type="component" value="Unassembled WGS sequence"/>
</dbReference>
<dbReference type="PANTHER" id="PTHR43673:SF10">
    <property type="entry name" value="NADH DEHYDROGENASE_NAD(P)H NITROREDUCTASE XCC3605-RELATED"/>
    <property type="match status" value="1"/>
</dbReference>
<sequence>MLKDLVNQCRSYRRFYEDVRIPFDELKDMVDTARVTGSAANAQPLKYRIICDPDQCAKVFPTIGWAAALKDWGGPEPGERPSAYIAVICDLSIGKNKQWDEGITSQTIMLSAVEKGYGGCIIGNCRRSELLKILNLDPDKYCVGLLLALGKPKEEVVMVPVGEDQNTVYYRDENQTHYVPKRSLEDILI</sequence>
<dbReference type="InterPro" id="IPR000415">
    <property type="entry name" value="Nitroreductase-like"/>
</dbReference>
<accession>A0A0J9BDR9</accession>
<feature type="domain" description="Nitroreductase" evidence="3">
    <location>
        <begin position="99"/>
        <end position="150"/>
    </location>
</feature>
<dbReference type="InterPro" id="IPR029479">
    <property type="entry name" value="Nitroreductase"/>
</dbReference>
<proteinExistence type="inferred from homology"/>
<dbReference type="PATRIC" id="fig|742734.4.peg.650"/>
<dbReference type="Gene3D" id="2.20.180.10">
    <property type="entry name" value="putative fmn-dependent nitroreductase like domains"/>
    <property type="match status" value="1"/>
</dbReference>
<protein>
    <recommendedName>
        <fullName evidence="3">Nitroreductase domain-containing protein</fullName>
    </recommendedName>
</protein>
<dbReference type="PANTHER" id="PTHR43673">
    <property type="entry name" value="NAD(P)H NITROREDUCTASE YDGI-RELATED"/>
    <property type="match status" value="1"/>
</dbReference>
<dbReference type="InterPro" id="IPR023312">
    <property type="entry name" value="Put_nitroreductase_C_bac"/>
</dbReference>
<dbReference type="Pfam" id="PF00881">
    <property type="entry name" value="Nitroreductase"/>
    <property type="match status" value="1"/>
</dbReference>
<dbReference type="EMBL" id="ADLK01000056">
    <property type="protein sequence ID" value="KMW11323.1"/>
    <property type="molecule type" value="Genomic_DNA"/>
</dbReference>
<dbReference type="RefSeq" id="WP_048929144.1">
    <property type="nucleotide sequence ID" value="NZ_KQ235875.1"/>
</dbReference>